<dbReference type="Pfam" id="PF14024">
    <property type="entry name" value="DUF4240"/>
    <property type="match status" value="1"/>
</dbReference>
<feature type="domain" description="DUF4240" evidence="1">
    <location>
        <begin position="1"/>
        <end position="112"/>
    </location>
</feature>
<dbReference type="Proteomes" id="UP000578449">
    <property type="component" value="Unassembled WGS sequence"/>
</dbReference>
<name>A0A840PC51_9ACTN</name>
<proteinExistence type="predicted"/>
<evidence type="ECO:0000259" key="1">
    <source>
        <dbReference type="Pfam" id="PF14024"/>
    </source>
</evidence>
<reference evidence="2 3" key="1">
    <citation type="submission" date="2020-08" db="EMBL/GenBank/DDBJ databases">
        <title>Genomic Encyclopedia of Type Strains, Phase IV (KMG-IV): sequencing the most valuable type-strain genomes for metagenomic binning, comparative biology and taxonomic classification.</title>
        <authorList>
            <person name="Goeker M."/>
        </authorList>
    </citation>
    <scope>NUCLEOTIDE SEQUENCE [LARGE SCALE GENOMIC DNA]</scope>
    <source>
        <strain evidence="2 3">DSM 45615</strain>
    </source>
</reference>
<evidence type="ECO:0000313" key="2">
    <source>
        <dbReference type="EMBL" id="MBB5134757.1"/>
    </source>
</evidence>
<accession>A0A840PC51</accession>
<dbReference type="EMBL" id="JACHGN010000009">
    <property type="protein sequence ID" value="MBB5134757.1"/>
    <property type="molecule type" value="Genomic_DNA"/>
</dbReference>
<organism evidence="2 3">
    <name type="scientific">Thermocatellispora tengchongensis</name>
    <dbReference type="NCBI Taxonomy" id="1073253"/>
    <lineage>
        <taxon>Bacteria</taxon>
        <taxon>Bacillati</taxon>
        <taxon>Actinomycetota</taxon>
        <taxon>Actinomycetes</taxon>
        <taxon>Streptosporangiales</taxon>
        <taxon>Streptosporangiaceae</taxon>
        <taxon>Thermocatellispora</taxon>
    </lineage>
</organism>
<comment type="caution">
    <text evidence="2">The sequence shown here is derived from an EMBL/GenBank/DDBJ whole genome shotgun (WGS) entry which is preliminary data.</text>
</comment>
<evidence type="ECO:0000313" key="3">
    <source>
        <dbReference type="Proteomes" id="UP000578449"/>
    </source>
</evidence>
<keyword evidence="3" id="KW-1185">Reference proteome</keyword>
<protein>
    <recommendedName>
        <fullName evidence="1">DUF4240 domain-containing protein</fullName>
    </recommendedName>
</protein>
<dbReference type="InterPro" id="IPR025334">
    <property type="entry name" value="DUF4240"/>
</dbReference>
<sequence length="222" mass="25921">MDLDGFWELIERSGRETETKAARTAWLQERLSALPVEDIIDYERWWTLAANRGCSWDMYAVFWALMGRGSSDGFEYFVNWLIGMGRDAFEAVADNPDRVMELPQVRHVLELRRSFFRGYERTTWSKDGRFRLTRITSERRSIWTNDEWPEFEMLGCVSFEPYEKATGLGTDSLGEAVRARGIEAKFPFITYHAEPGGDSWDLSDKSEFIRRLPQVARYRGIS</sequence>
<dbReference type="RefSeq" id="WP_185051655.1">
    <property type="nucleotide sequence ID" value="NZ_BAABIX010000004.1"/>
</dbReference>
<gene>
    <name evidence="2" type="ORF">HNP84_004491</name>
</gene>
<dbReference type="AlphaFoldDB" id="A0A840PC51"/>